<evidence type="ECO:0000256" key="7">
    <source>
        <dbReference type="SAM" id="Phobius"/>
    </source>
</evidence>
<feature type="transmembrane region" description="Helical" evidence="7">
    <location>
        <begin position="40"/>
        <end position="63"/>
    </location>
</feature>
<evidence type="ECO:0000256" key="5">
    <source>
        <dbReference type="ARBA" id="ARBA00022989"/>
    </source>
</evidence>
<evidence type="ECO:0000256" key="4">
    <source>
        <dbReference type="ARBA" id="ARBA00022692"/>
    </source>
</evidence>
<evidence type="ECO:0000256" key="2">
    <source>
        <dbReference type="ARBA" id="ARBA00022448"/>
    </source>
</evidence>
<organism evidence="8 9">
    <name type="scientific">Rhizophlyctis rosea</name>
    <dbReference type="NCBI Taxonomy" id="64517"/>
    <lineage>
        <taxon>Eukaryota</taxon>
        <taxon>Fungi</taxon>
        <taxon>Fungi incertae sedis</taxon>
        <taxon>Chytridiomycota</taxon>
        <taxon>Chytridiomycota incertae sedis</taxon>
        <taxon>Chytridiomycetes</taxon>
        <taxon>Rhizophlyctidales</taxon>
        <taxon>Rhizophlyctidaceae</taxon>
        <taxon>Rhizophlyctis</taxon>
    </lineage>
</organism>
<evidence type="ECO:0000313" key="9">
    <source>
        <dbReference type="Proteomes" id="UP001212841"/>
    </source>
</evidence>
<evidence type="ECO:0000256" key="1">
    <source>
        <dbReference type="ARBA" id="ARBA00004127"/>
    </source>
</evidence>
<feature type="transmembrane region" description="Helical" evidence="7">
    <location>
        <begin position="142"/>
        <end position="160"/>
    </location>
</feature>
<dbReference type="GO" id="GO:0005464">
    <property type="term" value="F:UDP-xylose transmembrane transporter activity"/>
    <property type="evidence" value="ECO:0007669"/>
    <property type="project" value="TreeGrafter"/>
</dbReference>
<keyword evidence="5 7" id="KW-1133">Transmembrane helix</keyword>
<protein>
    <recommendedName>
        <fullName evidence="10">UAA transporter</fullName>
    </recommendedName>
</protein>
<evidence type="ECO:0000256" key="3">
    <source>
        <dbReference type="ARBA" id="ARBA00022597"/>
    </source>
</evidence>
<dbReference type="PANTHER" id="PTHR10778">
    <property type="entry name" value="SOLUTE CARRIER FAMILY 35 MEMBER B"/>
    <property type="match status" value="1"/>
</dbReference>
<accession>A0AAD5SG61</accession>
<comment type="caution">
    <text evidence="8">The sequence shown here is derived from an EMBL/GenBank/DDBJ whole genome shotgun (WGS) entry which is preliminary data.</text>
</comment>
<reference evidence="8" key="1">
    <citation type="submission" date="2020-05" db="EMBL/GenBank/DDBJ databases">
        <title>Phylogenomic resolution of chytrid fungi.</title>
        <authorList>
            <person name="Stajich J.E."/>
            <person name="Amses K."/>
            <person name="Simmons R."/>
            <person name="Seto K."/>
            <person name="Myers J."/>
            <person name="Bonds A."/>
            <person name="Quandt C.A."/>
            <person name="Barry K."/>
            <person name="Liu P."/>
            <person name="Grigoriev I."/>
            <person name="Longcore J.E."/>
            <person name="James T.Y."/>
        </authorList>
    </citation>
    <scope>NUCLEOTIDE SEQUENCE</scope>
    <source>
        <strain evidence="8">JEL0318</strain>
    </source>
</reference>
<keyword evidence="2" id="KW-0813">Transport</keyword>
<comment type="subcellular location">
    <subcellularLocation>
        <location evidence="1">Endomembrane system</location>
        <topology evidence="1">Multi-pass membrane protein</topology>
    </subcellularLocation>
</comment>
<feature type="transmembrane region" description="Helical" evidence="7">
    <location>
        <begin position="198"/>
        <end position="219"/>
    </location>
</feature>
<dbReference type="GO" id="GO:0000139">
    <property type="term" value="C:Golgi membrane"/>
    <property type="evidence" value="ECO:0007669"/>
    <property type="project" value="TreeGrafter"/>
</dbReference>
<keyword evidence="3" id="KW-0762">Sugar transport</keyword>
<evidence type="ECO:0000256" key="6">
    <source>
        <dbReference type="ARBA" id="ARBA00023136"/>
    </source>
</evidence>
<sequence length="232" mass="25641">FSSHQIAGVVLVTIGVIISTYSSANTSSKSSEPATSLREWITGISLLTLALFLASFLGQLQQWTYSKYGKHWREGLFYTHALGMPAFLLFWGDLREQVHAYSASQPVSLVDAGAPWVAPFLSKGGWEFLRSGVWAQIVMPKLWMFLLLNTVTQYVCISGVHRLSSIATAVTLNLVLSVRKFVSLLLSVFLFHNDFTKGHWIGTTAVFVGTAIYSGLIPWPTPAHKSSTLKEE</sequence>
<keyword evidence="9" id="KW-1185">Reference proteome</keyword>
<evidence type="ECO:0008006" key="10">
    <source>
        <dbReference type="Google" id="ProtNLM"/>
    </source>
</evidence>
<dbReference type="AlphaFoldDB" id="A0AAD5SG61"/>
<keyword evidence="6 7" id="KW-0472">Membrane</keyword>
<dbReference type="InterPro" id="IPR013657">
    <property type="entry name" value="SCL35B1-4/HUT1"/>
</dbReference>
<dbReference type="GO" id="GO:0005789">
    <property type="term" value="C:endoplasmic reticulum membrane"/>
    <property type="evidence" value="ECO:0007669"/>
    <property type="project" value="TreeGrafter"/>
</dbReference>
<proteinExistence type="predicted"/>
<feature type="non-terminal residue" evidence="8">
    <location>
        <position position="232"/>
    </location>
</feature>
<dbReference type="Proteomes" id="UP001212841">
    <property type="component" value="Unassembled WGS sequence"/>
</dbReference>
<dbReference type="Pfam" id="PF08449">
    <property type="entry name" value="UAA"/>
    <property type="match status" value="1"/>
</dbReference>
<evidence type="ECO:0000313" key="8">
    <source>
        <dbReference type="EMBL" id="KAJ3049076.1"/>
    </source>
</evidence>
<gene>
    <name evidence="8" type="ORF">HK097_009896</name>
</gene>
<dbReference type="EMBL" id="JADGJD010000697">
    <property type="protein sequence ID" value="KAJ3049076.1"/>
    <property type="molecule type" value="Genomic_DNA"/>
</dbReference>
<dbReference type="GO" id="GO:0005462">
    <property type="term" value="F:UDP-N-acetylglucosamine transmembrane transporter activity"/>
    <property type="evidence" value="ECO:0007669"/>
    <property type="project" value="TreeGrafter"/>
</dbReference>
<name>A0AAD5SG61_9FUNG</name>
<keyword evidence="4 7" id="KW-0812">Transmembrane</keyword>
<dbReference type="PANTHER" id="PTHR10778:SF4">
    <property type="entry name" value="NUCLEOTIDE SUGAR TRANSPORTER SLC35B4"/>
    <property type="match status" value="1"/>
</dbReference>
<feature type="transmembrane region" description="Helical" evidence="7">
    <location>
        <begin position="172"/>
        <end position="192"/>
    </location>
</feature>